<dbReference type="GO" id="GO:0016491">
    <property type="term" value="F:oxidoreductase activity"/>
    <property type="evidence" value="ECO:0007669"/>
    <property type="project" value="UniProtKB-KW"/>
</dbReference>
<proteinExistence type="inferred from homology"/>
<keyword evidence="12" id="KW-1185">Reference proteome</keyword>
<feature type="transmembrane region" description="Helical" evidence="9">
    <location>
        <begin position="15"/>
        <end position="35"/>
    </location>
</feature>
<dbReference type="InterPro" id="IPR002429">
    <property type="entry name" value="CcO_II-like_C"/>
</dbReference>
<evidence type="ECO:0000256" key="9">
    <source>
        <dbReference type="SAM" id="Phobius"/>
    </source>
</evidence>
<dbReference type="InterPro" id="IPR001505">
    <property type="entry name" value="Copper_CuA"/>
</dbReference>
<evidence type="ECO:0000256" key="1">
    <source>
        <dbReference type="ARBA" id="ARBA00004370"/>
    </source>
</evidence>
<keyword evidence="9" id="KW-1133">Transmembrane helix</keyword>
<dbReference type="GO" id="GO:0016020">
    <property type="term" value="C:membrane"/>
    <property type="evidence" value="ECO:0007669"/>
    <property type="project" value="UniProtKB-SubCell"/>
</dbReference>
<dbReference type="PANTHER" id="PTHR22888:SF9">
    <property type="entry name" value="CYTOCHROME C OXIDASE SUBUNIT 2"/>
    <property type="match status" value="1"/>
</dbReference>
<keyword evidence="11" id="KW-0560">Oxidoreductase</keyword>
<gene>
    <name evidence="11" type="ORF">Tharo_2263</name>
</gene>
<feature type="transmembrane region" description="Helical" evidence="9">
    <location>
        <begin position="56"/>
        <end position="74"/>
    </location>
</feature>
<dbReference type="PROSITE" id="PS50857">
    <property type="entry name" value="COX2_CUA"/>
    <property type="match status" value="1"/>
</dbReference>
<evidence type="ECO:0000256" key="5">
    <source>
        <dbReference type="ARBA" id="ARBA00022982"/>
    </source>
</evidence>
<evidence type="ECO:0000313" key="11">
    <source>
        <dbReference type="EMBL" id="AVR89161.1"/>
    </source>
</evidence>
<keyword evidence="4" id="KW-0479">Metal-binding</keyword>
<dbReference type="KEGG" id="tak:Tharo_2263"/>
<evidence type="ECO:0000256" key="4">
    <source>
        <dbReference type="ARBA" id="ARBA00022723"/>
    </source>
</evidence>
<reference evidence="11 12" key="1">
    <citation type="submission" date="2018-03" db="EMBL/GenBank/DDBJ databases">
        <title>Complete genome sequence of Thauera aromatica, a model organism for studying aromatic compound degradation under denitrifying conditions.</title>
        <authorList>
            <person name="Lo H.-Y."/>
            <person name="Goris T."/>
            <person name="Boll M."/>
            <person name="Mueller J.A."/>
        </authorList>
    </citation>
    <scope>NUCLEOTIDE SEQUENCE [LARGE SCALE GENOMIC DNA]</scope>
    <source>
        <strain evidence="11 12">K172</strain>
    </source>
</reference>
<dbReference type="SUPFAM" id="SSF49503">
    <property type="entry name" value="Cupredoxins"/>
    <property type="match status" value="1"/>
</dbReference>
<dbReference type="Gene3D" id="2.60.40.420">
    <property type="entry name" value="Cupredoxins - blue copper proteins"/>
    <property type="match status" value="1"/>
</dbReference>
<organism evidence="11 12">
    <name type="scientific">Thauera aromatica K172</name>
    <dbReference type="NCBI Taxonomy" id="44139"/>
    <lineage>
        <taxon>Bacteria</taxon>
        <taxon>Pseudomonadati</taxon>
        <taxon>Pseudomonadota</taxon>
        <taxon>Betaproteobacteria</taxon>
        <taxon>Rhodocyclales</taxon>
        <taxon>Zoogloeaceae</taxon>
        <taxon>Thauera</taxon>
    </lineage>
</organism>
<name>A0A2R4BP98_THAAR</name>
<dbReference type="AlphaFoldDB" id="A0A2R4BP98"/>
<dbReference type="Pfam" id="PF00116">
    <property type="entry name" value="COX2"/>
    <property type="match status" value="1"/>
</dbReference>
<sequence>MPAAFEGESLMQQTAWWVSIALMALVAAMFAYGAASSRRREQDYAGLARRAYALRARAFWVLALILGSAMIYSLRALPYAARASEAGAAAQVVEAKGYLWYWELSPNRVEPGRPVEFRVTSADVNHGFGIYDPELKLVAQVQAMPGYTNVIRHTFEREGRYRILCLEYCGTVHHGMTAELTVGGN</sequence>
<protein>
    <submittedName>
        <fullName evidence="11">Cytochrome c oxidase-like protein</fullName>
        <ecNumber evidence="11">1.9.3.1</ecNumber>
    </submittedName>
</protein>
<evidence type="ECO:0000256" key="3">
    <source>
        <dbReference type="ARBA" id="ARBA00022448"/>
    </source>
</evidence>
<evidence type="ECO:0000256" key="8">
    <source>
        <dbReference type="ARBA" id="ARBA00047816"/>
    </source>
</evidence>
<comment type="catalytic activity">
    <reaction evidence="8">
        <text>4 Fe(II)-[cytochrome c] + O2 + 8 H(+)(in) = 4 Fe(III)-[cytochrome c] + 2 H2O + 4 H(+)(out)</text>
        <dbReference type="Rhea" id="RHEA:11436"/>
        <dbReference type="Rhea" id="RHEA-COMP:10350"/>
        <dbReference type="Rhea" id="RHEA-COMP:14399"/>
        <dbReference type="ChEBI" id="CHEBI:15377"/>
        <dbReference type="ChEBI" id="CHEBI:15378"/>
        <dbReference type="ChEBI" id="CHEBI:15379"/>
        <dbReference type="ChEBI" id="CHEBI:29033"/>
        <dbReference type="ChEBI" id="CHEBI:29034"/>
        <dbReference type="EC" id="7.1.1.9"/>
    </reaction>
</comment>
<dbReference type="PANTHER" id="PTHR22888">
    <property type="entry name" value="CYTOCHROME C OXIDASE, SUBUNIT II"/>
    <property type="match status" value="1"/>
</dbReference>
<dbReference type="GO" id="GO:0005507">
    <property type="term" value="F:copper ion binding"/>
    <property type="evidence" value="ECO:0007669"/>
    <property type="project" value="InterPro"/>
</dbReference>
<comment type="similarity">
    <text evidence="2">Belongs to the cytochrome c oxidase subunit 2 family.</text>
</comment>
<evidence type="ECO:0000313" key="12">
    <source>
        <dbReference type="Proteomes" id="UP000241885"/>
    </source>
</evidence>
<dbReference type="InterPro" id="IPR045187">
    <property type="entry name" value="CcO_II"/>
</dbReference>
<dbReference type="EMBL" id="CP028339">
    <property type="protein sequence ID" value="AVR89161.1"/>
    <property type="molecule type" value="Genomic_DNA"/>
</dbReference>
<evidence type="ECO:0000259" key="10">
    <source>
        <dbReference type="PROSITE" id="PS50857"/>
    </source>
</evidence>
<keyword evidence="5" id="KW-0249">Electron transport</keyword>
<keyword evidence="3" id="KW-0813">Transport</keyword>
<keyword evidence="7 9" id="KW-0472">Membrane</keyword>
<dbReference type="GO" id="GO:0004129">
    <property type="term" value="F:cytochrome-c oxidase activity"/>
    <property type="evidence" value="ECO:0007669"/>
    <property type="project" value="UniProtKB-EC"/>
</dbReference>
<dbReference type="GO" id="GO:0042773">
    <property type="term" value="P:ATP synthesis coupled electron transport"/>
    <property type="evidence" value="ECO:0007669"/>
    <property type="project" value="TreeGrafter"/>
</dbReference>
<accession>A0A2R4BP98</accession>
<dbReference type="CDD" id="cd13916">
    <property type="entry name" value="CuRO_HCO_II_like_1"/>
    <property type="match status" value="1"/>
</dbReference>
<dbReference type="EC" id="1.9.3.1" evidence="11"/>
<dbReference type="PROSITE" id="PS00078">
    <property type="entry name" value="COX2"/>
    <property type="match status" value="1"/>
</dbReference>
<evidence type="ECO:0000256" key="2">
    <source>
        <dbReference type="ARBA" id="ARBA00007866"/>
    </source>
</evidence>
<comment type="subcellular location">
    <subcellularLocation>
        <location evidence="1">Membrane</location>
    </subcellularLocation>
</comment>
<evidence type="ECO:0000256" key="7">
    <source>
        <dbReference type="ARBA" id="ARBA00023136"/>
    </source>
</evidence>
<dbReference type="Proteomes" id="UP000241885">
    <property type="component" value="Chromosome"/>
</dbReference>
<evidence type="ECO:0000256" key="6">
    <source>
        <dbReference type="ARBA" id="ARBA00023008"/>
    </source>
</evidence>
<keyword evidence="9" id="KW-0812">Transmembrane</keyword>
<keyword evidence="6" id="KW-0186">Copper</keyword>
<dbReference type="InterPro" id="IPR008972">
    <property type="entry name" value="Cupredoxin"/>
</dbReference>
<feature type="domain" description="Cytochrome oxidase subunit II copper A binding" evidence="10">
    <location>
        <begin position="88"/>
        <end position="185"/>
    </location>
</feature>